<accession>A0A8R7UI03</accession>
<reference evidence="2" key="1">
    <citation type="journal article" date="2013" name="Nature">
        <title>Draft genome of the wheat A-genome progenitor Triticum urartu.</title>
        <authorList>
            <person name="Ling H.Q."/>
            <person name="Zhao S."/>
            <person name="Liu D."/>
            <person name="Wang J."/>
            <person name="Sun H."/>
            <person name="Zhang C."/>
            <person name="Fan H."/>
            <person name="Li D."/>
            <person name="Dong L."/>
            <person name="Tao Y."/>
            <person name="Gao C."/>
            <person name="Wu H."/>
            <person name="Li Y."/>
            <person name="Cui Y."/>
            <person name="Guo X."/>
            <person name="Zheng S."/>
            <person name="Wang B."/>
            <person name="Yu K."/>
            <person name="Liang Q."/>
            <person name="Yang W."/>
            <person name="Lou X."/>
            <person name="Chen J."/>
            <person name="Feng M."/>
            <person name="Jian J."/>
            <person name="Zhang X."/>
            <person name="Luo G."/>
            <person name="Jiang Y."/>
            <person name="Liu J."/>
            <person name="Wang Z."/>
            <person name="Sha Y."/>
            <person name="Zhang B."/>
            <person name="Wu H."/>
            <person name="Tang D."/>
            <person name="Shen Q."/>
            <person name="Xue P."/>
            <person name="Zou S."/>
            <person name="Wang X."/>
            <person name="Liu X."/>
            <person name="Wang F."/>
            <person name="Yang Y."/>
            <person name="An X."/>
            <person name="Dong Z."/>
            <person name="Zhang K."/>
            <person name="Zhang X."/>
            <person name="Luo M.C."/>
            <person name="Dvorak J."/>
            <person name="Tong Y."/>
            <person name="Wang J."/>
            <person name="Yang H."/>
            <person name="Li Z."/>
            <person name="Wang D."/>
            <person name="Zhang A."/>
            <person name="Wang J."/>
        </authorList>
    </citation>
    <scope>NUCLEOTIDE SEQUENCE</scope>
    <source>
        <strain evidence="2">cv. G1812</strain>
    </source>
</reference>
<reference evidence="1" key="3">
    <citation type="submission" date="2022-06" db="UniProtKB">
        <authorList>
            <consortium name="EnsemblPlants"/>
        </authorList>
    </citation>
    <scope>IDENTIFICATION</scope>
</reference>
<keyword evidence="2" id="KW-1185">Reference proteome</keyword>
<organism evidence="1 2">
    <name type="scientific">Triticum urartu</name>
    <name type="common">Red wild einkorn</name>
    <name type="synonym">Crithodium urartu</name>
    <dbReference type="NCBI Taxonomy" id="4572"/>
    <lineage>
        <taxon>Eukaryota</taxon>
        <taxon>Viridiplantae</taxon>
        <taxon>Streptophyta</taxon>
        <taxon>Embryophyta</taxon>
        <taxon>Tracheophyta</taxon>
        <taxon>Spermatophyta</taxon>
        <taxon>Magnoliopsida</taxon>
        <taxon>Liliopsida</taxon>
        <taxon>Poales</taxon>
        <taxon>Poaceae</taxon>
        <taxon>BOP clade</taxon>
        <taxon>Pooideae</taxon>
        <taxon>Triticodae</taxon>
        <taxon>Triticeae</taxon>
        <taxon>Triticinae</taxon>
        <taxon>Triticum</taxon>
    </lineage>
</organism>
<protein>
    <submittedName>
        <fullName evidence="1">Uncharacterized protein</fullName>
    </submittedName>
</protein>
<evidence type="ECO:0000313" key="1">
    <source>
        <dbReference type="EnsemblPlants" id="TuG1812G0500002492.01.T01.cds391134"/>
    </source>
</evidence>
<sequence length="83" mass="9313">MERITSIRKSSIYASVLTYIYKSIHMYCNLDIYPSKRIRTKMGSGAQSGVGQRGSWCPASVETSGCGCVGGSRRRCCQRQPWR</sequence>
<reference evidence="1" key="2">
    <citation type="submission" date="2018-03" db="EMBL/GenBank/DDBJ databases">
        <title>The Triticum urartu genome reveals the dynamic nature of wheat genome evolution.</title>
        <authorList>
            <person name="Ling H."/>
            <person name="Ma B."/>
            <person name="Shi X."/>
            <person name="Liu H."/>
            <person name="Dong L."/>
            <person name="Sun H."/>
            <person name="Cao Y."/>
            <person name="Gao Q."/>
            <person name="Zheng S."/>
            <person name="Li Y."/>
            <person name="Yu Y."/>
            <person name="Du H."/>
            <person name="Qi M."/>
            <person name="Li Y."/>
            <person name="Yu H."/>
            <person name="Cui Y."/>
            <person name="Wang N."/>
            <person name="Chen C."/>
            <person name="Wu H."/>
            <person name="Zhao Y."/>
            <person name="Zhang J."/>
            <person name="Li Y."/>
            <person name="Zhou W."/>
            <person name="Zhang B."/>
            <person name="Hu W."/>
            <person name="Eijk M."/>
            <person name="Tang J."/>
            <person name="Witsenboer H."/>
            <person name="Zhao S."/>
            <person name="Li Z."/>
            <person name="Zhang A."/>
            <person name="Wang D."/>
            <person name="Liang C."/>
        </authorList>
    </citation>
    <scope>NUCLEOTIDE SEQUENCE [LARGE SCALE GENOMIC DNA]</scope>
    <source>
        <strain evidence="1">cv. G1812</strain>
    </source>
</reference>
<dbReference type="Proteomes" id="UP000015106">
    <property type="component" value="Chromosome 5"/>
</dbReference>
<name>A0A8R7UI03_TRIUA</name>
<evidence type="ECO:0000313" key="2">
    <source>
        <dbReference type="Proteomes" id="UP000015106"/>
    </source>
</evidence>
<proteinExistence type="predicted"/>
<dbReference type="AlphaFoldDB" id="A0A8R7UI03"/>
<dbReference type="Gramene" id="TuG1812G0500002492.01.T01">
    <property type="protein sequence ID" value="TuG1812G0500002492.01.T01.cds391134"/>
    <property type="gene ID" value="TuG1812G0500002492.01"/>
</dbReference>
<dbReference type="EnsemblPlants" id="TuG1812G0500002492.01.T01">
    <property type="protein sequence ID" value="TuG1812G0500002492.01.T01.cds391134"/>
    <property type="gene ID" value="TuG1812G0500002492.01"/>
</dbReference>